<sequence length="105" mass="11486">MPPIVSSSFKMTLWSTIYLDKTPPLGSSFRRLSLSSSLEASDYLQLSRKDIKCAVGSLTGSARLNLPNRVPFSCFAFMYLVFAKLLLSHSPMLAGHLIAPSSTES</sequence>
<dbReference type="EMBL" id="FUEG01000001">
    <property type="protein sequence ID" value="SJK98977.1"/>
    <property type="molecule type" value="Genomic_DNA"/>
</dbReference>
<name>A0A284QR97_ARMOS</name>
<evidence type="ECO:0000313" key="2">
    <source>
        <dbReference type="Proteomes" id="UP000219338"/>
    </source>
</evidence>
<proteinExistence type="predicted"/>
<reference evidence="2" key="1">
    <citation type="journal article" date="2017" name="Nat. Ecol. Evol.">
        <title>Genome expansion and lineage-specific genetic innovations in the forest pathogenic fungi Armillaria.</title>
        <authorList>
            <person name="Sipos G."/>
            <person name="Prasanna A.N."/>
            <person name="Walter M.C."/>
            <person name="O'Connor E."/>
            <person name="Balint B."/>
            <person name="Krizsan K."/>
            <person name="Kiss B."/>
            <person name="Hess J."/>
            <person name="Varga T."/>
            <person name="Slot J."/>
            <person name="Riley R."/>
            <person name="Boka B."/>
            <person name="Rigling D."/>
            <person name="Barry K."/>
            <person name="Lee J."/>
            <person name="Mihaltcheva S."/>
            <person name="LaButti K."/>
            <person name="Lipzen A."/>
            <person name="Waldron R."/>
            <person name="Moloney N.M."/>
            <person name="Sperisen C."/>
            <person name="Kredics L."/>
            <person name="Vagvoelgyi C."/>
            <person name="Patrignani A."/>
            <person name="Fitzpatrick D."/>
            <person name="Nagy I."/>
            <person name="Doyle S."/>
            <person name="Anderson J.B."/>
            <person name="Grigoriev I.V."/>
            <person name="Gueldener U."/>
            <person name="Muensterkoetter M."/>
            <person name="Nagy L.G."/>
        </authorList>
    </citation>
    <scope>NUCLEOTIDE SEQUENCE [LARGE SCALE GENOMIC DNA]</scope>
    <source>
        <strain evidence="2">C18/9</strain>
    </source>
</reference>
<evidence type="ECO:0000313" key="1">
    <source>
        <dbReference type="EMBL" id="SJK98977.1"/>
    </source>
</evidence>
<accession>A0A284QR97</accession>
<keyword evidence="2" id="KW-1185">Reference proteome</keyword>
<dbReference type="AlphaFoldDB" id="A0A284QR97"/>
<protein>
    <submittedName>
        <fullName evidence="1">Uncharacterized protein</fullName>
    </submittedName>
</protein>
<dbReference type="Proteomes" id="UP000219338">
    <property type="component" value="Unassembled WGS sequence"/>
</dbReference>
<organism evidence="1 2">
    <name type="scientific">Armillaria ostoyae</name>
    <name type="common">Armillaria root rot fungus</name>
    <dbReference type="NCBI Taxonomy" id="47428"/>
    <lineage>
        <taxon>Eukaryota</taxon>
        <taxon>Fungi</taxon>
        <taxon>Dikarya</taxon>
        <taxon>Basidiomycota</taxon>
        <taxon>Agaricomycotina</taxon>
        <taxon>Agaricomycetes</taxon>
        <taxon>Agaricomycetidae</taxon>
        <taxon>Agaricales</taxon>
        <taxon>Marasmiineae</taxon>
        <taxon>Physalacriaceae</taxon>
        <taxon>Armillaria</taxon>
    </lineage>
</organism>
<gene>
    <name evidence="1" type="ORF">ARMOST_02257</name>
</gene>